<dbReference type="RefSeq" id="WP_023395116.1">
    <property type="nucleotide sequence ID" value="NZ_ASGZ01000052.1"/>
</dbReference>
<keyword evidence="2" id="KW-1185">Reference proteome</keyword>
<protein>
    <recommendedName>
        <fullName evidence="3">PRC-barrel domain-containing protein</fullName>
    </recommendedName>
</protein>
<comment type="caution">
    <text evidence="1">The sequence shown here is derived from an EMBL/GenBank/DDBJ whole genome shotgun (WGS) entry which is preliminary data.</text>
</comment>
<dbReference type="EMBL" id="ASGZ01000052">
    <property type="protein sequence ID" value="ESP87680.1"/>
    <property type="molecule type" value="Genomic_DNA"/>
</dbReference>
<reference evidence="1 2" key="1">
    <citation type="journal article" date="2013" name="Genome Announc.">
        <title>Draft Genome Sequence of 'Candidatus Halobonum tyrrellensis' Strain G22, Isolated from the Hypersaline Waters of Lake Tyrrell, Australia.</title>
        <authorList>
            <person name="Ugalde J.A."/>
            <person name="Narasingarao P."/>
            <person name="Kuo S."/>
            <person name="Podell S."/>
            <person name="Allen E.E."/>
        </authorList>
    </citation>
    <scope>NUCLEOTIDE SEQUENCE [LARGE SCALE GENOMIC DNA]</scope>
    <source>
        <strain evidence="1 2">G22</strain>
    </source>
</reference>
<evidence type="ECO:0000313" key="1">
    <source>
        <dbReference type="EMBL" id="ESP87680.1"/>
    </source>
</evidence>
<dbReference type="eggNOG" id="arCOG08931">
    <property type="taxonomic scope" value="Archaea"/>
</dbReference>
<evidence type="ECO:0000313" key="2">
    <source>
        <dbReference type="Proteomes" id="UP000017840"/>
    </source>
</evidence>
<dbReference type="OrthoDB" id="229248at2157"/>
<evidence type="ECO:0008006" key="3">
    <source>
        <dbReference type="Google" id="ProtNLM"/>
    </source>
</evidence>
<name>V4HAE6_9EURY</name>
<dbReference type="AlphaFoldDB" id="V4HAE6"/>
<accession>V4HAE6</accession>
<gene>
    <name evidence="1" type="ORF">K933_12705</name>
</gene>
<organism evidence="1 2">
    <name type="scientific">Candidatus Halobonum tyrrellensis G22</name>
    <dbReference type="NCBI Taxonomy" id="1324957"/>
    <lineage>
        <taxon>Archaea</taxon>
        <taxon>Methanobacteriati</taxon>
        <taxon>Methanobacteriota</taxon>
        <taxon>Stenosarchaea group</taxon>
        <taxon>Halobacteria</taxon>
        <taxon>Halobacteriales</taxon>
        <taxon>Haloferacaceae</taxon>
        <taxon>Candidatus Halobonum</taxon>
    </lineage>
</organism>
<dbReference type="Proteomes" id="UP000017840">
    <property type="component" value="Unassembled WGS sequence"/>
</dbReference>
<sequence>MATLTEEDSGKILVDAEGEELGIVTGVENGTAYFDPDPSVSEGVLAAFGHADTDSDDLELPFDSVETVTDDEVRLTGDV</sequence>
<proteinExistence type="predicted"/>